<dbReference type="GO" id="GO:0000287">
    <property type="term" value="F:magnesium ion binding"/>
    <property type="evidence" value="ECO:0007669"/>
    <property type="project" value="InterPro"/>
</dbReference>
<evidence type="ECO:0000256" key="16">
    <source>
        <dbReference type="ARBA" id="ARBA00049255"/>
    </source>
</evidence>
<gene>
    <name evidence="19" type="primary">LOC106153915</name>
</gene>
<dbReference type="RefSeq" id="XP_013383522.1">
    <property type="nucleotide sequence ID" value="XM_013528068.1"/>
</dbReference>
<dbReference type="InterPro" id="IPR045864">
    <property type="entry name" value="aa-tRNA-synth_II/BPL/LPL"/>
</dbReference>
<dbReference type="STRING" id="7574.A0A1S3HBW6"/>
<dbReference type="FunFam" id="3.30.56.10:FF:000005">
    <property type="entry name" value="Phenylalanine--tRNA ligase beta subunit"/>
    <property type="match status" value="1"/>
</dbReference>
<protein>
    <recommendedName>
        <fullName evidence="6">Phenylalanine--tRNA ligase beta subunit</fullName>
        <ecNumber evidence="5">6.1.1.20</ecNumber>
    </recommendedName>
    <alternativeName>
        <fullName evidence="15">Phenylalanyl-tRNA synthetase beta subunit</fullName>
    </alternativeName>
</protein>
<dbReference type="Gene3D" id="3.50.40.10">
    <property type="entry name" value="Phenylalanyl-trna Synthetase, Chain B, domain 3"/>
    <property type="match status" value="1"/>
</dbReference>
<dbReference type="InterPro" id="IPR005147">
    <property type="entry name" value="tRNA_synthase_B5-dom"/>
</dbReference>
<evidence type="ECO:0000313" key="19">
    <source>
        <dbReference type="RefSeq" id="XP_013383522.1"/>
    </source>
</evidence>
<dbReference type="SUPFAM" id="SSF55681">
    <property type="entry name" value="Class II aaRS and biotin synthetases"/>
    <property type="match status" value="1"/>
</dbReference>
<dbReference type="Pfam" id="PF03484">
    <property type="entry name" value="B5"/>
    <property type="match status" value="1"/>
</dbReference>
<keyword evidence="9" id="KW-0479">Metal-binding</keyword>
<comment type="similarity">
    <text evidence="3">Belongs to the phenylalanyl-tRNA synthetase beta subunit family. Type 2 subfamily.</text>
</comment>
<evidence type="ECO:0000256" key="6">
    <source>
        <dbReference type="ARBA" id="ARBA00017032"/>
    </source>
</evidence>
<keyword evidence="18" id="KW-1185">Reference proteome</keyword>
<dbReference type="AlphaFoldDB" id="A0A1S3HBW6"/>
<dbReference type="SMART" id="SM00874">
    <property type="entry name" value="B5"/>
    <property type="match status" value="1"/>
</dbReference>
<dbReference type="InterPro" id="IPR004531">
    <property type="entry name" value="Phe-tRNA-synth_IIc_bsu_arc_euk"/>
</dbReference>
<dbReference type="Gene3D" id="3.30.930.10">
    <property type="entry name" value="Bira Bifunctional Protein, Domain 2"/>
    <property type="match status" value="1"/>
</dbReference>
<dbReference type="OrthoDB" id="1698572at2759"/>
<dbReference type="PANTHER" id="PTHR10947">
    <property type="entry name" value="PHENYLALANYL-TRNA SYNTHETASE BETA CHAIN AND LEUCINE-RICH REPEAT-CONTAINING PROTEIN 47"/>
    <property type="match status" value="1"/>
</dbReference>
<evidence type="ECO:0000256" key="2">
    <source>
        <dbReference type="ARBA" id="ARBA00004496"/>
    </source>
</evidence>
<comment type="cofactor">
    <cofactor evidence="1">
        <name>Mg(2+)</name>
        <dbReference type="ChEBI" id="CHEBI:18420"/>
    </cofactor>
</comment>
<dbReference type="GO" id="GO:0005524">
    <property type="term" value="F:ATP binding"/>
    <property type="evidence" value="ECO:0007669"/>
    <property type="project" value="UniProtKB-KW"/>
</dbReference>
<accession>A0A1S3HBW6</accession>
<dbReference type="PANTHER" id="PTHR10947:SF0">
    <property type="entry name" value="PHENYLALANINE--TRNA LIGASE BETA SUBUNIT"/>
    <property type="match status" value="1"/>
</dbReference>
<dbReference type="GO" id="GO:0006432">
    <property type="term" value="P:phenylalanyl-tRNA aminoacylation"/>
    <property type="evidence" value="ECO:0007669"/>
    <property type="project" value="InterPro"/>
</dbReference>
<dbReference type="InterPro" id="IPR041616">
    <property type="entry name" value="PheRS_beta_core"/>
</dbReference>
<dbReference type="GO" id="GO:0009328">
    <property type="term" value="C:phenylalanine-tRNA ligase complex"/>
    <property type="evidence" value="ECO:0007669"/>
    <property type="project" value="TreeGrafter"/>
</dbReference>
<name>A0A1S3HBW6_LINAN</name>
<keyword evidence="12" id="KW-0460">Magnesium</keyword>
<dbReference type="GO" id="GO:0003723">
    <property type="term" value="F:RNA binding"/>
    <property type="evidence" value="ECO:0007669"/>
    <property type="project" value="InterPro"/>
</dbReference>
<dbReference type="SMART" id="SM00873">
    <property type="entry name" value="B3_4"/>
    <property type="match status" value="1"/>
</dbReference>
<evidence type="ECO:0000256" key="13">
    <source>
        <dbReference type="ARBA" id="ARBA00022917"/>
    </source>
</evidence>
<dbReference type="Pfam" id="PF03483">
    <property type="entry name" value="B3_4"/>
    <property type="match status" value="1"/>
</dbReference>
<comment type="catalytic activity">
    <reaction evidence="16">
        <text>tRNA(Phe) + L-phenylalanine + ATP = L-phenylalanyl-tRNA(Phe) + AMP + diphosphate + H(+)</text>
        <dbReference type="Rhea" id="RHEA:19413"/>
        <dbReference type="Rhea" id="RHEA-COMP:9668"/>
        <dbReference type="Rhea" id="RHEA-COMP:9699"/>
        <dbReference type="ChEBI" id="CHEBI:15378"/>
        <dbReference type="ChEBI" id="CHEBI:30616"/>
        <dbReference type="ChEBI" id="CHEBI:33019"/>
        <dbReference type="ChEBI" id="CHEBI:58095"/>
        <dbReference type="ChEBI" id="CHEBI:78442"/>
        <dbReference type="ChEBI" id="CHEBI:78531"/>
        <dbReference type="ChEBI" id="CHEBI:456215"/>
        <dbReference type="EC" id="6.1.1.20"/>
    </reaction>
</comment>
<evidence type="ECO:0000313" key="18">
    <source>
        <dbReference type="Proteomes" id="UP000085678"/>
    </source>
</evidence>
<evidence type="ECO:0000259" key="17">
    <source>
        <dbReference type="PROSITE" id="PS51483"/>
    </source>
</evidence>
<comment type="subcellular location">
    <subcellularLocation>
        <location evidence="2">Cytoplasm</location>
    </subcellularLocation>
</comment>
<dbReference type="GeneID" id="106153915"/>
<dbReference type="FunCoup" id="A0A1S3HBW6">
    <property type="interactions" value="2561"/>
</dbReference>
<dbReference type="Proteomes" id="UP000085678">
    <property type="component" value="Unplaced"/>
</dbReference>
<organism evidence="18 19">
    <name type="scientific">Lingula anatina</name>
    <name type="common">Brachiopod</name>
    <name type="synonym">Lingula unguis</name>
    <dbReference type="NCBI Taxonomy" id="7574"/>
    <lineage>
        <taxon>Eukaryota</taxon>
        <taxon>Metazoa</taxon>
        <taxon>Spiralia</taxon>
        <taxon>Lophotrochozoa</taxon>
        <taxon>Brachiopoda</taxon>
        <taxon>Linguliformea</taxon>
        <taxon>Lingulata</taxon>
        <taxon>Lingulida</taxon>
        <taxon>Linguloidea</taxon>
        <taxon>Lingulidae</taxon>
        <taxon>Lingula</taxon>
    </lineage>
</organism>
<evidence type="ECO:0000256" key="4">
    <source>
        <dbReference type="ARBA" id="ARBA00011209"/>
    </source>
</evidence>
<keyword evidence="10" id="KW-0547">Nucleotide-binding</keyword>
<dbReference type="InterPro" id="IPR005146">
    <property type="entry name" value="B3/B4_tRNA-bd"/>
</dbReference>
<dbReference type="SUPFAM" id="SSF46955">
    <property type="entry name" value="Putative DNA-binding domain"/>
    <property type="match status" value="2"/>
</dbReference>
<dbReference type="InterPro" id="IPR020825">
    <property type="entry name" value="Phe-tRNA_synthase-like_B3/B4"/>
</dbReference>
<dbReference type="Gene3D" id="3.30.56.10">
    <property type="match status" value="2"/>
</dbReference>
<dbReference type="Pfam" id="PF18262">
    <property type="entry name" value="PhetRS_B1"/>
    <property type="match status" value="1"/>
</dbReference>
<evidence type="ECO:0000256" key="12">
    <source>
        <dbReference type="ARBA" id="ARBA00022842"/>
    </source>
</evidence>
<proteinExistence type="inferred from homology"/>
<dbReference type="CDD" id="cd00769">
    <property type="entry name" value="PheRS_beta_core"/>
    <property type="match status" value="1"/>
</dbReference>
<dbReference type="InParanoid" id="A0A1S3HBW6"/>
<evidence type="ECO:0000256" key="10">
    <source>
        <dbReference type="ARBA" id="ARBA00022741"/>
    </source>
</evidence>
<dbReference type="GO" id="GO:0004826">
    <property type="term" value="F:phenylalanine-tRNA ligase activity"/>
    <property type="evidence" value="ECO:0007669"/>
    <property type="project" value="UniProtKB-EC"/>
</dbReference>
<dbReference type="KEGG" id="lak:106153915"/>
<evidence type="ECO:0000256" key="5">
    <source>
        <dbReference type="ARBA" id="ARBA00012814"/>
    </source>
</evidence>
<dbReference type="FunFam" id="3.30.56.10:FF:000003">
    <property type="entry name" value="Phenylalanine--tRNA ligase beta subunit"/>
    <property type="match status" value="1"/>
</dbReference>
<dbReference type="Pfam" id="PF17759">
    <property type="entry name" value="tRNA_synthFbeta"/>
    <property type="match status" value="1"/>
</dbReference>
<dbReference type="FunFam" id="3.30.930.10:FF:000032">
    <property type="entry name" value="Phenylalanine--tRNA ligase beta subunit"/>
    <property type="match status" value="1"/>
</dbReference>
<keyword evidence="8" id="KW-0436">Ligase</keyword>
<keyword evidence="7" id="KW-0963">Cytoplasm</keyword>
<evidence type="ECO:0000256" key="1">
    <source>
        <dbReference type="ARBA" id="ARBA00001946"/>
    </source>
</evidence>
<dbReference type="NCBIfam" id="TIGR00471">
    <property type="entry name" value="pheT_arch"/>
    <property type="match status" value="1"/>
</dbReference>
<dbReference type="PROSITE" id="PS51483">
    <property type="entry name" value="B5"/>
    <property type="match status" value="1"/>
</dbReference>
<evidence type="ECO:0000256" key="14">
    <source>
        <dbReference type="ARBA" id="ARBA00023146"/>
    </source>
</evidence>
<reference evidence="19" key="1">
    <citation type="submission" date="2025-08" db="UniProtKB">
        <authorList>
            <consortium name="RefSeq"/>
        </authorList>
    </citation>
    <scope>IDENTIFICATION</scope>
    <source>
        <tissue evidence="19">Gonads</tissue>
    </source>
</reference>
<keyword evidence="11" id="KW-0067">ATP-binding</keyword>
<dbReference type="FunFam" id="3.50.40.10:FF:000002">
    <property type="entry name" value="phenylalanine--tRNA ligase beta subunit"/>
    <property type="match status" value="1"/>
</dbReference>
<evidence type="ECO:0000256" key="8">
    <source>
        <dbReference type="ARBA" id="ARBA00022598"/>
    </source>
</evidence>
<dbReference type="EC" id="6.1.1.20" evidence="5"/>
<evidence type="ECO:0000256" key="15">
    <source>
        <dbReference type="ARBA" id="ARBA00033189"/>
    </source>
</evidence>
<evidence type="ECO:0000256" key="9">
    <source>
        <dbReference type="ARBA" id="ARBA00022723"/>
    </source>
</evidence>
<evidence type="ECO:0000256" key="7">
    <source>
        <dbReference type="ARBA" id="ARBA00022490"/>
    </source>
</evidence>
<sequence>MPTVALERDLLYERLGQSYTEEEFDELCFEFGLELDEVTSENALIAKEQGADKAGTGSDKVIYKIEIPANRYDLLCVEGLVRGLLVFKEKMACPVYKKIPPTEGSTMQELTIRPSTAAIRPHCVAAVLRNITFTEASYKNFIDLQDKLHQNICRKRSLVAIGTHDLDTIEGPFVYDALPPEDIKFKPLNQTKEYTAVELMELYSTDSHLKHYLHIIKDSPVYPVIFDKNNVVLSMPPIINGEHSKITLSTKNVFIECTATDLTKAKVVLDTIVTMFSEYCQDQFTVEPAKVIQTDGSEVVYPDLNYRHEVVEVADINKKLGIKIKADAMASLLTRMCLKSKAIEKGARLIVEIPPTRADVIHACDIVEDVAIAYGYNNIKMTIPKTNCISQQFPLNKLTDLLRPEIAAAGFTEALTFSLCSKDDISDRLRKDISTIRAAHIANPKTLDFQVARTMLLPGILRTVASNRKMPLPLKLFEISDVVFKDDTTDTGTRNRRHFCAIHYNKFPGFEIIQGLLDRTMQLLEVPPGKGDTQYYIRAADDPTFFPGRCAEVIALGRCVGVLGVLHPEVIAKFDLNMPCAAMEIDLEAFL</sequence>
<feature type="domain" description="B5" evidence="17">
    <location>
        <begin position="304"/>
        <end position="381"/>
    </location>
</feature>
<keyword evidence="14" id="KW-0030">Aminoacyl-tRNA synthetase</keyword>
<keyword evidence="13" id="KW-0648">Protein biosynthesis</keyword>
<dbReference type="InterPro" id="IPR045060">
    <property type="entry name" value="Phe-tRNA-ligase_IIc_bsu"/>
</dbReference>
<dbReference type="InterPro" id="IPR040659">
    <property type="entry name" value="PhetRS_B1"/>
</dbReference>
<comment type="subunit">
    <text evidence="4">Tetramer of two alpha and two beta subunits.</text>
</comment>
<dbReference type="SUPFAM" id="SSF56037">
    <property type="entry name" value="PheT/TilS domain"/>
    <property type="match status" value="1"/>
</dbReference>
<dbReference type="InterPro" id="IPR009061">
    <property type="entry name" value="DNA-bd_dom_put_sf"/>
</dbReference>
<evidence type="ECO:0000256" key="11">
    <source>
        <dbReference type="ARBA" id="ARBA00022840"/>
    </source>
</evidence>
<evidence type="ECO:0000256" key="3">
    <source>
        <dbReference type="ARBA" id="ARBA00007438"/>
    </source>
</evidence>